<dbReference type="EMBL" id="CAFBOL010000004">
    <property type="protein sequence ID" value="CAB4972647.1"/>
    <property type="molecule type" value="Genomic_DNA"/>
</dbReference>
<accession>A0A6J6A9H6</accession>
<evidence type="ECO:0000313" key="3">
    <source>
        <dbReference type="EMBL" id="CAB4733290.1"/>
    </source>
</evidence>
<evidence type="ECO:0000313" key="5">
    <source>
        <dbReference type="EMBL" id="CAB4949874.1"/>
    </source>
</evidence>
<organism evidence="2">
    <name type="scientific">freshwater metagenome</name>
    <dbReference type="NCBI Taxonomy" id="449393"/>
    <lineage>
        <taxon>unclassified sequences</taxon>
        <taxon>metagenomes</taxon>
        <taxon>ecological metagenomes</taxon>
    </lineage>
</organism>
<sequence length="212" mass="22172">METFVVRLWLPDRPGVLGQVASRIGSVHGDVVGIEILERGGGSAIDDLTVSLPDASLVDLLVNEIRQVDGVAVEHVRPVPSDRPDGGMAALATAAAVVAAPIGERLQVACRELRVLLDADWSVAMCLDGPVALARDGAAPELDWLAAFLAGSSHLGEDALTAEAHHTPGDLVWARVPAHGLALACGRAGRVFHAREREEFRVLGGIVDSLPG</sequence>
<dbReference type="EMBL" id="CAESGF010000012">
    <property type="protein sequence ID" value="CAB4364334.1"/>
    <property type="molecule type" value="Genomic_DNA"/>
</dbReference>
<gene>
    <name evidence="3" type="ORF">UFOPK2656_02285</name>
    <name evidence="4" type="ORF">UFOPK3099_00215</name>
    <name evidence="5" type="ORF">UFOPK3651_02770</name>
    <name evidence="6" type="ORF">UFOPK3931_00255</name>
    <name evidence="2" type="ORF">UFOPK4189_02097</name>
</gene>
<evidence type="ECO:0000259" key="1">
    <source>
        <dbReference type="PROSITE" id="PS51671"/>
    </source>
</evidence>
<dbReference type="PROSITE" id="PS51671">
    <property type="entry name" value="ACT"/>
    <property type="match status" value="1"/>
</dbReference>
<dbReference type="EMBL" id="CAFBMT010000021">
    <property type="protein sequence ID" value="CAB4949874.1"/>
    <property type="molecule type" value="Genomic_DNA"/>
</dbReference>
<dbReference type="AlphaFoldDB" id="A0A6J6A9H6"/>
<dbReference type="Pfam" id="PF01842">
    <property type="entry name" value="ACT"/>
    <property type="match status" value="1"/>
</dbReference>
<name>A0A6J6A9H6_9ZZZZ</name>
<dbReference type="SUPFAM" id="SSF55021">
    <property type="entry name" value="ACT-like"/>
    <property type="match status" value="1"/>
</dbReference>
<evidence type="ECO:0000313" key="2">
    <source>
        <dbReference type="EMBL" id="CAB4364334.1"/>
    </source>
</evidence>
<evidence type="ECO:0000313" key="6">
    <source>
        <dbReference type="EMBL" id="CAB4972647.1"/>
    </source>
</evidence>
<reference evidence="2" key="1">
    <citation type="submission" date="2020-05" db="EMBL/GenBank/DDBJ databases">
        <authorList>
            <person name="Chiriac C."/>
            <person name="Salcher M."/>
            <person name="Ghai R."/>
            <person name="Kavagutti S V."/>
        </authorList>
    </citation>
    <scope>NUCLEOTIDE SEQUENCE</scope>
</reference>
<dbReference type="InterPro" id="IPR002912">
    <property type="entry name" value="ACT_dom"/>
</dbReference>
<proteinExistence type="predicted"/>
<feature type="domain" description="ACT" evidence="1">
    <location>
        <begin position="5"/>
        <end position="81"/>
    </location>
</feature>
<dbReference type="EMBL" id="CAFAAV010000009">
    <property type="protein sequence ID" value="CAB4802752.1"/>
    <property type="molecule type" value="Genomic_DNA"/>
</dbReference>
<evidence type="ECO:0000313" key="4">
    <source>
        <dbReference type="EMBL" id="CAB4802752.1"/>
    </source>
</evidence>
<dbReference type="InterPro" id="IPR045865">
    <property type="entry name" value="ACT-like_dom_sf"/>
</dbReference>
<dbReference type="EMBL" id="CAEZYF010000015">
    <property type="protein sequence ID" value="CAB4733290.1"/>
    <property type="molecule type" value="Genomic_DNA"/>
</dbReference>
<protein>
    <submittedName>
        <fullName evidence="2">Unannotated protein</fullName>
    </submittedName>
</protein>